<dbReference type="Proteomes" id="UP000092716">
    <property type="component" value="Chromosome 12"/>
</dbReference>
<reference evidence="3" key="1">
    <citation type="submission" date="2016-06" db="EMBL/GenBank/DDBJ databases">
        <title>First high quality genome sequence of Plasmodium coatneyi using continuous long reads from single molecule, real-time sequencing.</title>
        <authorList>
            <person name="Chien J.-T."/>
            <person name="Pakala S.B."/>
            <person name="Geraldo J.A."/>
            <person name="Lapp S.A."/>
            <person name="Barnwell J.W."/>
            <person name="Kissinger J.C."/>
            <person name="Galinski M.R."/>
            <person name="Humphrey J.C."/>
        </authorList>
    </citation>
    <scope>NUCLEOTIDE SEQUENCE [LARGE SCALE GENOMIC DNA]</scope>
    <source>
        <strain evidence="3">Hackeri</strain>
    </source>
</reference>
<keyword evidence="3" id="KW-1185">Reference proteome</keyword>
<dbReference type="RefSeq" id="XP_019916596.1">
    <property type="nucleotide sequence ID" value="XM_020060962.1"/>
</dbReference>
<dbReference type="AlphaFoldDB" id="A0A1B1E4I3"/>
<feature type="compositionally biased region" description="Low complexity" evidence="1">
    <location>
        <begin position="1"/>
        <end position="12"/>
    </location>
</feature>
<evidence type="ECO:0008006" key="4">
    <source>
        <dbReference type="Google" id="ProtNLM"/>
    </source>
</evidence>
<dbReference type="VEuPathDB" id="PlasmoDB:PCOAH_00041740"/>
<feature type="region of interest" description="Disordered" evidence="1">
    <location>
        <begin position="1"/>
        <end position="31"/>
    </location>
</feature>
<name>A0A1B1E4I3_9APIC</name>
<accession>A0A1B1E4I3</accession>
<evidence type="ECO:0000313" key="2">
    <source>
        <dbReference type="EMBL" id="ANQ09901.1"/>
    </source>
</evidence>
<protein>
    <recommendedName>
        <fullName evidence="4">Inner membrane complex suture component</fullName>
    </recommendedName>
</protein>
<dbReference type="KEGG" id="pcot:PCOAH_00041740"/>
<organism evidence="2 3">
    <name type="scientific">Plasmodium coatneyi</name>
    <dbReference type="NCBI Taxonomy" id="208452"/>
    <lineage>
        <taxon>Eukaryota</taxon>
        <taxon>Sar</taxon>
        <taxon>Alveolata</taxon>
        <taxon>Apicomplexa</taxon>
        <taxon>Aconoidasida</taxon>
        <taxon>Haemosporida</taxon>
        <taxon>Plasmodiidae</taxon>
        <taxon>Plasmodium</taxon>
    </lineage>
</organism>
<proteinExistence type="predicted"/>
<dbReference type="EMBL" id="CP016250">
    <property type="protein sequence ID" value="ANQ09901.1"/>
    <property type="molecule type" value="Genomic_DNA"/>
</dbReference>
<sequence length="485" mass="53448">MNKSSSSKSISSTAKGVSKKSSRDTIVPEGGITLDKQETVVSTASNNLGRDASRDAGYGNSVKFLLEDGLTYGTTSLDNPTSSKNYTYSSHNSFVNVPSGDNFSYAASRSANGQQSPFHAKLNSQSNCGSGNFGGSGSYVGSRSYGGSGNYGGSCNSRIAYNAGNRSTNLENYDYLDVDTAPHNHQNENNFLPQDNYSGTNRQLYSASSTLSPMGSRHANMSQNISYPDQYSYSSYSSRSPQLSGRTSYFPFSGNRGARSLCSSPTCSAYEDEYYAYPDGANFRDLPPHLYYLAKEEDEGSCCLKKEMNCSLPGCNSHMDKSYEYIIQAPKMPITIKAPNKKRFDMFKKITLTVGTYLDDVVNVVIGMVESSYKCIIQNNKTNLYDLHPFYNPDPFYSRNERPTLKTGSTLLDKINSALDGTTLEKHKTLPRDFGRVTIPKTQKTGSKFVDGMNNMLDNLLNEPLSYQKYDYFSDRCEQGTDAGR</sequence>
<evidence type="ECO:0000313" key="3">
    <source>
        <dbReference type="Proteomes" id="UP000092716"/>
    </source>
</evidence>
<gene>
    <name evidence="2" type="ORF">PCOAH_00041740</name>
</gene>
<evidence type="ECO:0000256" key="1">
    <source>
        <dbReference type="SAM" id="MobiDB-lite"/>
    </source>
</evidence>
<dbReference type="OrthoDB" id="381329at2759"/>
<dbReference type="GeneID" id="30910905"/>